<dbReference type="Pfam" id="PF25485">
    <property type="entry name" value="DUF7908"/>
    <property type="match status" value="1"/>
</dbReference>
<feature type="chain" id="PRO_5034218075" description="DUF7908 domain-containing protein" evidence="2">
    <location>
        <begin position="18"/>
        <end position="529"/>
    </location>
</feature>
<keyword evidence="5" id="KW-1185">Reference proteome</keyword>
<dbReference type="InterPro" id="IPR057230">
    <property type="entry name" value="DUF7908"/>
</dbReference>
<sequence>MILNILAIATLAASVSAGPCRPASLSSTSDVTQSLSTSIESSEASHSGTQSSETDSIVSESSITESASVTSSLSATTTSDAATTSSTSDPAAEEIIFQVNPLRRRLSKRDTHFVGSNNPTECTFASAFRLTSSQLLDGGVPIYYAGEEYQEFAAQGEPPVDAITTTFSIAGGNLAFENESFGNAGFCQDEADGKVYITFTSAPVSCEPVALTAYKVQQCQDGQIVGLESTSTSMAEATESSLSTTDSVQTTEAESSTTTAQTTDDSDTTSTDLSTTASLDETSTSDITASTSTSVSLDVTTAQTTDDSDTTSTDLSTTASLDETSTSDVTASTSTSTSVSLDVTTSVDASITSPAITTSADATTTDSQHTTSVDACVQGVGGSNGAPPLESRLSDCSALYTVTVSPYKVTSTVFKREIVVRIPTGFYTGQPALNTLVPRAQGEPTATTIQPTIVPLYATYCDSAQEYYGACSKAGITGATTTLPAPVTTVTGTLPICPVRRLVRRGGEAMGYEYEDNWDAYNMPGYRLF</sequence>
<dbReference type="Proteomes" id="UP000635477">
    <property type="component" value="Unassembled WGS sequence"/>
</dbReference>
<evidence type="ECO:0000256" key="1">
    <source>
        <dbReference type="SAM" id="MobiDB-lite"/>
    </source>
</evidence>
<organism evidence="4 5">
    <name type="scientific">Fusarium zealandicum</name>
    <dbReference type="NCBI Taxonomy" id="1053134"/>
    <lineage>
        <taxon>Eukaryota</taxon>
        <taxon>Fungi</taxon>
        <taxon>Dikarya</taxon>
        <taxon>Ascomycota</taxon>
        <taxon>Pezizomycotina</taxon>
        <taxon>Sordariomycetes</taxon>
        <taxon>Hypocreomycetidae</taxon>
        <taxon>Hypocreales</taxon>
        <taxon>Nectriaceae</taxon>
        <taxon>Fusarium</taxon>
        <taxon>Fusarium staphyleae species complex</taxon>
    </lineage>
</organism>
<gene>
    <name evidence="4" type="ORF">FZEAL_69</name>
</gene>
<evidence type="ECO:0000313" key="5">
    <source>
        <dbReference type="Proteomes" id="UP000635477"/>
    </source>
</evidence>
<dbReference type="OrthoDB" id="3563678at2759"/>
<accession>A0A8H4UVB4</accession>
<name>A0A8H4UVB4_9HYPO</name>
<proteinExistence type="predicted"/>
<evidence type="ECO:0000256" key="2">
    <source>
        <dbReference type="SAM" id="SignalP"/>
    </source>
</evidence>
<dbReference type="EMBL" id="JABEYC010000003">
    <property type="protein sequence ID" value="KAF4984811.1"/>
    <property type="molecule type" value="Genomic_DNA"/>
</dbReference>
<feature type="domain" description="DUF7908" evidence="3">
    <location>
        <begin position="91"/>
        <end position="216"/>
    </location>
</feature>
<feature type="region of interest" description="Disordered" evidence="1">
    <location>
        <begin position="232"/>
        <end position="339"/>
    </location>
</feature>
<dbReference type="AlphaFoldDB" id="A0A8H4UVB4"/>
<keyword evidence="2" id="KW-0732">Signal</keyword>
<evidence type="ECO:0000259" key="3">
    <source>
        <dbReference type="Pfam" id="PF25485"/>
    </source>
</evidence>
<reference evidence="4" key="2">
    <citation type="submission" date="2020-05" db="EMBL/GenBank/DDBJ databases">
        <authorList>
            <person name="Kim H.-S."/>
            <person name="Proctor R.H."/>
            <person name="Brown D.W."/>
        </authorList>
    </citation>
    <scope>NUCLEOTIDE SEQUENCE</scope>
    <source>
        <strain evidence="4">NRRL 22465</strain>
    </source>
</reference>
<feature type="region of interest" description="Disordered" evidence="1">
    <location>
        <begin position="34"/>
        <end position="89"/>
    </location>
</feature>
<feature type="signal peptide" evidence="2">
    <location>
        <begin position="1"/>
        <end position="17"/>
    </location>
</feature>
<evidence type="ECO:0000313" key="4">
    <source>
        <dbReference type="EMBL" id="KAF4984811.1"/>
    </source>
</evidence>
<comment type="caution">
    <text evidence="4">The sequence shown here is derived from an EMBL/GenBank/DDBJ whole genome shotgun (WGS) entry which is preliminary data.</text>
</comment>
<protein>
    <recommendedName>
        <fullName evidence="3">DUF7908 domain-containing protein</fullName>
    </recommendedName>
</protein>
<reference evidence="4" key="1">
    <citation type="journal article" date="2020" name="BMC Genomics">
        <title>Correction to: Identification and distribution of gene clusters required for synthesis of sphingolipid metabolism inhibitors in diverse species of the filamentous fungus Fusarium.</title>
        <authorList>
            <person name="Kim H.S."/>
            <person name="Lohmar J.M."/>
            <person name="Busman M."/>
            <person name="Brown D.W."/>
            <person name="Naumann T.A."/>
            <person name="Divon H.H."/>
            <person name="Lysoe E."/>
            <person name="Uhlig S."/>
            <person name="Proctor R.H."/>
        </authorList>
    </citation>
    <scope>NUCLEOTIDE SEQUENCE</scope>
    <source>
        <strain evidence="4">NRRL 22465</strain>
    </source>
</reference>